<name>A0A378U349_NEIEL</name>
<keyword evidence="12" id="KW-0175">Coiled coil</keyword>
<evidence type="ECO:0000256" key="6">
    <source>
        <dbReference type="ARBA" id="ARBA00022597"/>
    </source>
</evidence>
<keyword evidence="7 14" id="KW-0812">Transmembrane</keyword>
<evidence type="ECO:0000256" key="14">
    <source>
        <dbReference type="SAM" id="Phobius"/>
    </source>
</evidence>
<evidence type="ECO:0000256" key="7">
    <source>
        <dbReference type="ARBA" id="ARBA00022692"/>
    </source>
</evidence>
<keyword evidence="9 14" id="KW-1133">Transmembrane helix</keyword>
<evidence type="ECO:0000256" key="4">
    <source>
        <dbReference type="ARBA" id="ARBA00022475"/>
    </source>
</evidence>
<evidence type="ECO:0000256" key="1">
    <source>
        <dbReference type="ARBA" id="ARBA00004429"/>
    </source>
</evidence>
<organism evidence="15 16">
    <name type="scientific">Neisseria elongata</name>
    <dbReference type="NCBI Taxonomy" id="495"/>
    <lineage>
        <taxon>Bacteria</taxon>
        <taxon>Pseudomonadati</taxon>
        <taxon>Pseudomonadota</taxon>
        <taxon>Betaproteobacteria</taxon>
        <taxon>Neisseriales</taxon>
        <taxon>Neisseriaceae</taxon>
        <taxon>Neisseria</taxon>
    </lineage>
</organism>
<evidence type="ECO:0000313" key="15">
    <source>
        <dbReference type="EMBL" id="STZ68603.1"/>
    </source>
</evidence>
<sequence>MSAEKKPDAVEGEVKTEVTQHKKSGKSKKKLFRKVNLLLWVSVILPTVCSVLYFGLIASDQFTSQASFVVRSPKSQSSFNGLGAILQGSGFSRSQDDIYTVQEYMQSRSSLDELQKRMPVRKFYETKGDIFSRFNGFGLRGEDEAFYQYYRDKVSIHFDSISGISNLNVTSFDAGESRQINAALLKQGEILINQLNERARKDTIQYAEDAVASAEEKVKEASAQLTKFRITNGIFDLKAQSEVQMSLISKLQDELIVIRTQLDQVKAVTPENPQIPGLLAREKSLRREISQQMKAISGGGENSLSNHAAEYQRVFLENELAEKQLAAAMTSLESAKAEADRQQLYLEVISQPNLPDLAHEPKRIYNIIATFVIGLIVYGIGTLLTASIREHKN</sequence>
<comment type="similarity">
    <text evidence="2">Belongs to the BexC/CtrB/KpsE family.</text>
</comment>
<keyword evidence="8" id="KW-0972">Capsule biogenesis/degradation</keyword>
<dbReference type="GO" id="GO:0015774">
    <property type="term" value="P:polysaccharide transport"/>
    <property type="evidence" value="ECO:0007669"/>
    <property type="project" value="UniProtKB-KW"/>
</dbReference>
<dbReference type="RefSeq" id="WP_074898483.1">
    <property type="nucleotide sequence ID" value="NZ_CP031252.1"/>
</dbReference>
<accession>A0A378U349</accession>
<keyword evidence="3" id="KW-0813">Transport</keyword>
<reference evidence="15 16" key="1">
    <citation type="submission" date="2018-06" db="EMBL/GenBank/DDBJ databases">
        <authorList>
            <consortium name="Pathogen Informatics"/>
            <person name="Doyle S."/>
        </authorList>
    </citation>
    <scope>NUCLEOTIDE SEQUENCE [LARGE SCALE GENOMIC DNA]</scope>
    <source>
        <strain evidence="15 16">NCTC10660</strain>
    </source>
</reference>
<keyword evidence="11 14" id="KW-0472">Membrane</keyword>
<dbReference type="GO" id="GO:0005886">
    <property type="term" value="C:plasma membrane"/>
    <property type="evidence" value="ECO:0007669"/>
    <property type="project" value="UniProtKB-SubCell"/>
</dbReference>
<proteinExistence type="inferred from homology"/>
<evidence type="ECO:0000256" key="9">
    <source>
        <dbReference type="ARBA" id="ARBA00022989"/>
    </source>
</evidence>
<protein>
    <submittedName>
        <fullName evidence="15">Capsule export inner-membrane protein CtrB</fullName>
    </submittedName>
</protein>
<dbReference type="PANTHER" id="PTHR32309:SF13">
    <property type="entry name" value="FERRIC ENTEROBACTIN TRANSPORT PROTEIN FEPE"/>
    <property type="match status" value="1"/>
</dbReference>
<keyword evidence="10" id="KW-0625">Polysaccharide transport</keyword>
<evidence type="ECO:0000313" key="16">
    <source>
        <dbReference type="Proteomes" id="UP000254927"/>
    </source>
</evidence>
<feature type="transmembrane region" description="Helical" evidence="14">
    <location>
        <begin position="364"/>
        <end position="386"/>
    </location>
</feature>
<dbReference type="Proteomes" id="UP000254927">
    <property type="component" value="Unassembled WGS sequence"/>
</dbReference>
<evidence type="ECO:0000256" key="12">
    <source>
        <dbReference type="SAM" id="Coils"/>
    </source>
</evidence>
<dbReference type="GO" id="GO:0005351">
    <property type="term" value="F:carbohydrate:proton symporter activity"/>
    <property type="evidence" value="ECO:0007669"/>
    <property type="project" value="InterPro"/>
</dbReference>
<gene>
    <name evidence="15" type="primary">ctrB</name>
    <name evidence="15" type="ORF">NCTC10660_02130</name>
</gene>
<evidence type="ECO:0000256" key="3">
    <source>
        <dbReference type="ARBA" id="ARBA00022448"/>
    </source>
</evidence>
<evidence type="ECO:0000256" key="2">
    <source>
        <dbReference type="ARBA" id="ARBA00008436"/>
    </source>
</evidence>
<dbReference type="GO" id="GO:0009276">
    <property type="term" value="C:Gram-negative-bacterium-type cell wall"/>
    <property type="evidence" value="ECO:0007669"/>
    <property type="project" value="InterPro"/>
</dbReference>
<evidence type="ECO:0000256" key="11">
    <source>
        <dbReference type="ARBA" id="ARBA00023136"/>
    </source>
</evidence>
<dbReference type="InterPro" id="IPR050445">
    <property type="entry name" value="Bact_polysacc_biosynth/exp"/>
</dbReference>
<feature type="transmembrane region" description="Helical" evidence="14">
    <location>
        <begin position="37"/>
        <end position="58"/>
    </location>
</feature>
<feature type="region of interest" description="Disordered" evidence="13">
    <location>
        <begin position="1"/>
        <end position="21"/>
    </location>
</feature>
<dbReference type="GO" id="GO:0004713">
    <property type="term" value="F:protein tyrosine kinase activity"/>
    <property type="evidence" value="ECO:0007669"/>
    <property type="project" value="TreeGrafter"/>
</dbReference>
<dbReference type="GeneID" id="93353116"/>
<keyword evidence="4" id="KW-1003">Cell membrane</keyword>
<evidence type="ECO:0000256" key="5">
    <source>
        <dbReference type="ARBA" id="ARBA00022519"/>
    </source>
</evidence>
<dbReference type="EMBL" id="UGQW01000002">
    <property type="protein sequence ID" value="STZ68603.1"/>
    <property type="molecule type" value="Genomic_DNA"/>
</dbReference>
<keyword evidence="5" id="KW-0997">Cell inner membrane</keyword>
<comment type="subcellular location">
    <subcellularLocation>
        <location evidence="1">Cell inner membrane</location>
        <topology evidence="1">Multi-pass membrane protein</topology>
    </subcellularLocation>
</comment>
<evidence type="ECO:0000256" key="10">
    <source>
        <dbReference type="ARBA" id="ARBA00023047"/>
    </source>
</evidence>
<feature type="coiled-coil region" evidence="12">
    <location>
        <begin position="204"/>
        <end position="231"/>
    </location>
</feature>
<dbReference type="AlphaFoldDB" id="A0A378U349"/>
<dbReference type="InterPro" id="IPR005705">
    <property type="entry name" value="BexC_CtrB_KpsE_VexD"/>
</dbReference>
<keyword evidence="6" id="KW-0762">Sugar transport</keyword>
<dbReference type="PANTHER" id="PTHR32309">
    <property type="entry name" value="TYROSINE-PROTEIN KINASE"/>
    <property type="match status" value="1"/>
</dbReference>
<evidence type="ECO:0000256" key="8">
    <source>
        <dbReference type="ARBA" id="ARBA00022903"/>
    </source>
</evidence>
<feature type="compositionally biased region" description="Basic and acidic residues" evidence="13">
    <location>
        <begin position="1"/>
        <end position="20"/>
    </location>
</feature>
<dbReference type="NCBIfam" id="TIGR01010">
    <property type="entry name" value="BexC_CtrB_KpsE"/>
    <property type="match status" value="1"/>
</dbReference>
<evidence type="ECO:0000256" key="13">
    <source>
        <dbReference type="SAM" id="MobiDB-lite"/>
    </source>
</evidence>